<evidence type="ECO:0008006" key="5">
    <source>
        <dbReference type="Google" id="ProtNLM"/>
    </source>
</evidence>
<dbReference type="InterPro" id="IPR007712">
    <property type="entry name" value="RelE/ParE_toxin"/>
</dbReference>
<sequence length="104" mass="11916">MRTARLAPEAEAELREAATWYKNGSPDVARRFLAEVRSLAREIARIPLRFPVLMEPELDPPVRRALVPGFPYALIFLVTADVVHVLAVAHQHRAPGYWIHRVRR</sequence>
<reference evidence="3 4" key="1">
    <citation type="submission" date="2014-02" db="EMBL/GenBank/DDBJ databases">
        <title>The small core and large imbalanced accessory genome model reveals a collaborative survival strategy of Sorangium cellulosum strains in nature.</title>
        <authorList>
            <person name="Han K."/>
            <person name="Peng R."/>
            <person name="Blom J."/>
            <person name="Li Y.-Z."/>
        </authorList>
    </citation>
    <scope>NUCLEOTIDE SEQUENCE [LARGE SCALE GENOMIC DNA]</scope>
    <source>
        <strain evidence="3 4">So0149</strain>
    </source>
</reference>
<evidence type="ECO:0000313" key="3">
    <source>
        <dbReference type="EMBL" id="KYF76173.1"/>
    </source>
</evidence>
<evidence type="ECO:0000313" key="4">
    <source>
        <dbReference type="Proteomes" id="UP000075515"/>
    </source>
</evidence>
<dbReference type="AlphaFoldDB" id="A0A150R7V2"/>
<dbReference type="InterPro" id="IPR035093">
    <property type="entry name" value="RelE/ParE_toxin_dom_sf"/>
</dbReference>
<keyword evidence="2" id="KW-0472">Membrane</keyword>
<evidence type="ECO:0000256" key="2">
    <source>
        <dbReference type="SAM" id="Phobius"/>
    </source>
</evidence>
<protein>
    <recommendedName>
        <fullName evidence="5">Plasmid stabilization protein</fullName>
    </recommendedName>
</protein>
<comment type="caution">
    <text evidence="3">The sequence shown here is derived from an EMBL/GenBank/DDBJ whole genome shotgun (WGS) entry which is preliminary data.</text>
</comment>
<keyword evidence="2" id="KW-1133">Transmembrane helix</keyword>
<evidence type="ECO:0000256" key="1">
    <source>
        <dbReference type="ARBA" id="ARBA00022649"/>
    </source>
</evidence>
<keyword evidence="1" id="KW-1277">Toxin-antitoxin system</keyword>
<accession>A0A150R7V2</accession>
<dbReference type="Pfam" id="PF05016">
    <property type="entry name" value="ParE_toxin"/>
    <property type="match status" value="1"/>
</dbReference>
<name>A0A150R7V2_SORCE</name>
<gene>
    <name evidence="3" type="ORF">BE18_43490</name>
</gene>
<keyword evidence="2" id="KW-0812">Transmembrane</keyword>
<dbReference type="Proteomes" id="UP000075515">
    <property type="component" value="Unassembled WGS sequence"/>
</dbReference>
<dbReference type="Gene3D" id="3.30.2310.20">
    <property type="entry name" value="RelE-like"/>
    <property type="match status" value="1"/>
</dbReference>
<dbReference type="EMBL" id="JEMC01004064">
    <property type="protein sequence ID" value="KYF76173.1"/>
    <property type="molecule type" value="Genomic_DNA"/>
</dbReference>
<proteinExistence type="predicted"/>
<organism evidence="3 4">
    <name type="scientific">Sorangium cellulosum</name>
    <name type="common">Polyangium cellulosum</name>
    <dbReference type="NCBI Taxonomy" id="56"/>
    <lineage>
        <taxon>Bacteria</taxon>
        <taxon>Pseudomonadati</taxon>
        <taxon>Myxococcota</taxon>
        <taxon>Polyangia</taxon>
        <taxon>Polyangiales</taxon>
        <taxon>Polyangiaceae</taxon>
        <taxon>Sorangium</taxon>
    </lineage>
</organism>
<feature type="transmembrane region" description="Helical" evidence="2">
    <location>
        <begin position="70"/>
        <end position="89"/>
    </location>
</feature>